<reference evidence="13" key="1">
    <citation type="submission" date="2025-08" db="UniProtKB">
        <authorList>
            <consortium name="RefSeq"/>
        </authorList>
    </citation>
    <scope>IDENTIFICATION</scope>
    <source>
        <tissue evidence="13">Whole body</tissue>
    </source>
</reference>
<evidence type="ECO:0000256" key="10">
    <source>
        <dbReference type="SAM" id="MobiDB-lite"/>
    </source>
</evidence>
<feature type="binding site" evidence="8">
    <location>
        <position position="360"/>
    </location>
    <ligand>
        <name>Na(+)</name>
        <dbReference type="ChEBI" id="CHEBI:29101"/>
        <label>1</label>
    </ligand>
</feature>
<keyword evidence="7 11" id="KW-0472">Membrane</keyword>
<feature type="binding site" evidence="8">
    <location>
        <position position="53"/>
    </location>
    <ligand>
        <name>Na(+)</name>
        <dbReference type="ChEBI" id="CHEBI:29101"/>
        <label>1</label>
    </ligand>
</feature>
<dbReference type="GO" id="GO:0005886">
    <property type="term" value="C:plasma membrane"/>
    <property type="evidence" value="ECO:0007669"/>
    <property type="project" value="TreeGrafter"/>
</dbReference>
<evidence type="ECO:0000256" key="3">
    <source>
        <dbReference type="ARBA" id="ARBA00022448"/>
    </source>
</evidence>
<dbReference type="GO" id="GO:0005283">
    <property type="term" value="F:amino acid:sodium symporter activity"/>
    <property type="evidence" value="ECO:0007669"/>
    <property type="project" value="TreeGrafter"/>
</dbReference>
<dbReference type="GeneID" id="108631847"/>
<dbReference type="InterPro" id="IPR037272">
    <property type="entry name" value="SNS_sf"/>
</dbReference>
<feature type="binding site" evidence="8">
    <location>
        <position position="48"/>
    </location>
    <ligand>
        <name>Na(+)</name>
        <dbReference type="ChEBI" id="CHEBI:29101"/>
        <label>1</label>
    </ligand>
</feature>
<keyword evidence="8" id="KW-0479">Metal-binding</keyword>
<feature type="transmembrane region" description="Helical" evidence="11">
    <location>
        <begin position="413"/>
        <end position="434"/>
    </location>
</feature>
<comment type="similarity">
    <text evidence="2">Belongs to the sodium:neurotransmitter symporter (SNF) (TC 2.A.22) family.</text>
</comment>
<feature type="binding site" evidence="8">
    <location>
        <position position="328"/>
    </location>
    <ligand>
        <name>Na(+)</name>
        <dbReference type="ChEBI" id="CHEBI:29101"/>
        <label>1</label>
    </ligand>
</feature>
<feature type="transmembrane region" description="Helical" evidence="11">
    <location>
        <begin position="40"/>
        <end position="57"/>
    </location>
</feature>
<evidence type="ECO:0000256" key="4">
    <source>
        <dbReference type="ARBA" id="ARBA00022692"/>
    </source>
</evidence>
<feature type="transmembrane region" description="Helical" evidence="11">
    <location>
        <begin position="325"/>
        <end position="342"/>
    </location>
</feature>
<evidence type="ECO:0000256" key="7">
    <source>
        <dbReference type="ARBA" id="ARBA00023136"/>
    </source>
</evidence>
<feature type="binding site" evidence="8">
    <location>
        <position position="429"/>
    </location>
    <ligand>
        <name>Na(+)</name>
        <dbReference type="ChEBI" id="CHEBI:29101"/>
        <label>1</label>
    </ligand>
</feature>
<evidence type="ECO:0000256" key="6">
    <source>
        <dbReference type="ARBA" id="ARBA00022989"/>
    </source>
</evidence>
<feature type="transmembrane region" description="Helical" evidence="11">
    <location>
        <begin position="274"/>
        <end position="293"/>
    </location>
</feature>
<keyword evidence="5" id="KW-0769">Symport</keyword>
<evidence type="ECO:0000256" key="2">
    <source>
        <dbReference type="ARBA" id="ARBA00006459"/>
    </source>
</evidence>
<dbReference type="GO" id="GO:0015179">
    <property type="term" value="F:L-amino acid transmembrane transporter activity"/>
    <property type="evidence" value="ECO:0007669"/>
    <property type="project" value="TreeGrafter"/>
</dbReference>
<sequence length="639" mass="70997">MTDVKEKTPKAKKISLGVGGALVELAQEPERGSWANPLEFVLSCIGYAVGIGNVWRFPSLVYRNGGGAFLIPFVLMLITMGLPIFFLELAVGQYSGLGPNEAFTRMAPALQGLGYCTLVVILFVMVYYMVIVAWTLFYTFVSFMPKLAWAYCDNDFNTNNCYSGLQEIECQAEDPETIFYNKTCILAKKVCESFGFLDGNVTHCIDHDGVVPLQPTRVLSSEEYFNDYVLGLRGATWEHFGGIRWELLGCLTLAWIICYLCLMRGVQSIGKVVYFTALFPYVMLTALLIRGVTLEGAGDGSLWFITPKWSTLESTGVWADAASQVFYSLGIGCGSLITLSSYSNFNNNCHRDAIFVTFANLGTSIFAGFVIFSIMGFLAVQMDVPVDEVIKSGAGLAFVAYPEAVVRMPAPNVWAVLFFVMLFILGIGSQFAGVQAINTAILDVRPDLRKYESYVVLGICVTCWLLAIPMVFDGGIYLFTLMDWNTASWAILLIGIAEVGVVAWCYGCNKFLRNIAEMQMRFNLLLRGYWWLSWVVLAPITCLAVFVYEICTYQMPSYGHYVFPWWANGIGILIGLSTLAPMPLFFVHRFWKGPRDRSLFQPKKSWGPATGKNRDNDSSSTASLKISQPGEDTSQKDCV</sequence>
<dbReference type="Pfam" id="PF00209">
    <property type="entry name" value="SNF"/>
    <property type="match status" value="1"/>
</dbReference>
<feature type="disulfide bond" evidence="9">
    <location>
        <begin position="152"/>
        <end position="161"/>
    </location>
</feature>
<dbReference type="PANTHER" id="PTHR11616:SF236">
    <property type="entry name" value="TRANSPORTER"/>
    <property type="match status" value="1"/>
</dbReference>
<dbReference type="RefSeq" id="XP_017891504.2">
    <property type="nucleotide sequence ID" value="XM_018036015.2"/>
</dbReference>
<feature type="transmembrane region" description="Helical" evidence="11">
    <location>
        <begin position="112"/>
        <end position="137"/>
    </location>
</feature>
<keyword evidence="6 11" id="KW-1133">Transmembrane helix</keyword>
<dbReference type="InterPro" id="IPR000175">
    <property type="entry name" value="Na/ntran_symport"/>
</dbReference>
<feature type="binding site" evidence="8">
    <location>
        <position position="49"/>
    </location>
    <ligand>
        <name>Na(+)</name>
        <dbReference type="ChEBI" id="CHEBI:29101"/>
        <label>2</label>
    </ligand>
</feature>
<feature type="region of interest" description="Disordered" evidence="10">
    <location>
        <begin position="600"/>
        <end position="639"/>
    </location>
</feature>
<proteinExistence type="inferred from homology"/>
<evidence type="ECO:0000256" key="5">
    <source>
        <dbReference type="ARBA" id="ARBA00022847"/>
    </source>
</evidence>
<feature type="transmembrane region" description="Helical" evidence="11">
    <location>
        <begin position="243"/>
        <end position="262"/>
    </location>
</feature>
<dbReference type="AlphaFoldDB" id="A0AAJ7JFD5"/>
<keyword evidence="8" id="KW-0915">Sodium</keyword>
<keyword evidence="4 11" id="KW-0812">Transmembrane</keyword>
<evidence type="ECO:0000256" key="11">
    <source>
        <dbReference type="SAM" id="Phobius"/>
    </source>
</evidence>
<gene>
    <name evidence="13" type="primary">LOC108631847</name>
</gene>
<dbReference type="GO" id="GO:0089718">
    <property type="term" value="P:amino acid import across plasma membrane"/>
    <property type="evidence" value="ECO:0007669"/>
    <property type="project" value="TreeGrafter"/>
</dbReference>
<keyword evidence="9" id="KW-1015">Disulfide bond</keyword>
<feature type="transmembrane region" description="Helical" evidence="11">
    <location>
        <begin position="69"/>
        <end position="91"/>
    </location>
</feature>
<feature type="transmembrane region" description="Helical" evidence="11">
    <location>
        <begin position="354"/>
        <end position="380"/>
    </location>
</feature>
<dbReference type="PRINTS" id="PR00176">
    <property type="entry name" value="NANEUSMPORT"/>
</dbReference>
<dbReference type="KEGG" id="ccal:108631847"/>
<name>A0AAJ7JFD5_9HYME</name>
<dbReference type="GO" id="GO:0015187">
    <property type="term" value="F:glycine transmembrane transporter activity"/>
    <property type="evidence" value="ECO:0007669"/>
    <property type="project" value="TreeGrafter"/>
</dbReference>
<protein>
    <submittedName>
        <fullName evidence="13">Sodium- and chloride-dependent glycine transporter 2-like</fullName>
    </submittedName>
</protein>
<dbReference type="SUPFAM" id="SSF161070">
    <property type="entry name" value="SNF-like"/>
    <property type="match status" value="1"/>
</dbReference>
<evidence type="ECO:0000313" key="13">
    <source>
        <dbReference type="RefSeq" id="XP_017891504.2"/>
    </source>
</evidence>
<feature type="transmembrane region" description="Helical" evidence="11">
    <location>
        <begin position="486"/>
        <end position="507"/>
    </location>
</feature>
<accession>A0AAJ7JFD5</accession>
<feature type="transmembrane region" description="Helical" evidence="11">
    <location>
        <begin position="563"/>
        <end position="587"/>
    </location>
</feature>
<feature type="compositionally biased region" description="Polar residues" evidence="10">
    <location>
        <begin position="618"/>
        <end position="632"/>
    </location>
</feature>
<evidence type="ECO:0000313" key="12">
    <source>
        <dbReference type="Proteomes" id="UP000694925"/>
    </source>
</evidence>
<keyword evidence="12" id="KW-1185">Reference proteome</keyword>
<feature type="binding site" evidence="8">
    <location>
        <position position="425"/>
    </location>
    <ligand>
        <name>Na(+)</name>
        <dbReference type="ChEBI" id="CHEBI:29101"/>
        <label>1</label>
    </ligand>
</feature>
<comment type="subcellular location">
    <subcellularLocation>
        <location evidence="1">Membrane</location>
        <topology evidence="1">Multi-pass membrane protein</topology>
    </subcellularLocation>
</comment>
<feature type="transmembrane region" description="Helical" evidence="11">
    <location>
        <begin position="454"/>
        <end position="480"/>
    </location>
</feature>
<evidence type="ECO:0000256" key="8">
    <source>
        <dbReference type="PIRSR" id="PIRSR600175-1"/>
    </source>
</evidence>
<keyword evidence="3" id="KW-0813">Transport</keyword>
<organism evidence="12 13">
    <name type="scientific">Ceratina calcarata</name>
    <dbReference type="NCBI Taxonomy" id="156304"/>
    <lineage>
        <taxon>Eukaryota</taxon>
        <taxon>Metazoa</taxon>
        <taxon>Ecdysozoa</taxon>
        <taxon>Arthropoda</taxon>
        <taxon>Hexapoda</taxon>
        <taxon>Insecta</taxon>
        <taxon>Pterygota</taxon>
        <taxon>Neoptera</taxon>
        <taxon>Endopterygota</taxon>
        <taxon>Hymenoptera</taxon>
        <taxon>Apocrita</taxon>
        <taxon>Aculeata</taxon>
        <taxon>Apoidea</taxon>
        <taxon>Anthophila</taxon>
        <taxon>Apidae</taxon>
        <taxon>Ceratina</taxon>
        <taxon>Zadontomerus</taxon>
    </lineage>
</organism>
<feature type="transmembrane region" description="Helical" evidence="11">
    <location>
        <begin position="528"/>
        <end position="548"/>
    </location>
</feature>
<dbReference type="PANTHER" id="PTHR11616">
    <property type="entry name" value="SODIUM/CHLORIDE DEPENDENT TRANSPORTER"/>
    <property type="match status" value="1"/>
</dbReference>
<evidence type="ECO:0000256" key="1">
    <source>
        <dbReference type="ARBA" id="ARBA00004141"/>
    </source>
</evidence>
<dbReference type="PROSITE" id="PS50267">
    <property type="entry name" value="NA_NEUROTRAN_SYMP_3"/>
    <property type="match status" value="1"/>
</dbReference>
<dbReference type="Proteomes" id="UP000694925">
    <property type="component" value="Unplaced"/>
</dbReference>
<feature type="binding site" evidence="8">
    <location>
        <position position="46"/>
    </location>
    <ligand>
        <name>Na(+)</name>
        <dbReference type="ChEBI" id="CHEBI:29101"/>
        <label>1</label>
    </ligand>
</feature>
<dbReference type="GO" id="GO:0046872">
    <property type="term" value="F:metal ion binding"/>
    <property type="evidence" value="ECO:0007669"/>
    <property type="project" value="UniProtKB-KW"/>
</dbReference>
<evidence type="ECO:0000256" key="9">
    <source>
        <dbReference type="PIRSR" id="PIRSR600175-2"/>
    </source>
</evidence>